<evidence type="ECO:0008006" key="3">
    <source>
        <dbReference type="Google" id="ProtNLM"/>
    </source>
</evidence>
<evidence type="ECO:0000313" key="1">
    <source>
        <dbReference type="EMBL" id="NCI50789.1"/>
    </source>
</evidence>
<organism evidence="1 2">
    <name type="scientific">Sediminibacterium roseum</name>
    <dbReference type="NCBI Taxonomy" id="1978412"/>
    <lineage>
        <taxon>Bacteria</taxon>
        <taxon>Pseudomonadati</taxon>
        <taxon>Bacteroidota</taxon>
        <taxon>Chitinophagia</taxon>
        <taxon>Chitinophagales</taxon>
        <taxon>Chitinophagaceae</taxon>
        <taxon>Sediminibacterium</taxon>
    </lineage>
</organism>
<dbReference type="RefSeq" id="WP_161819101.1">
    <property type="nucleotide sequence ID" value="NZ_JAACJS010000015.1"/>
</dbReference>
<dbReference type="InterPro" id="IPR021457">
    <property type="entry name" value="DUF3108"/>
</dbReference>
<name>A0ABW9ZUG7_9BACT</name>
<gene>
    <name evidence="1" type="ORF">GWC95_12695</name>
</gene>
<comment type="caution">
    <text evidence="1">The sequence shown here is derived from an EMBL/GenBank/DDBJ whole genome shotgun (WGS) entry which is preliminary data.</text>
</comment>
<sequence>MKTLPLILFGFLCSFTIRAQKNDTLVIKPSDVNTAVLKPGMHRWLVYFKMGKDSTRSRYQLWSRKIDLTRYEGRDAISVTQEWENNDSVIHTVYTVCDKKDFSPLYQAAWSKAQGNLSFDFLKKEMKIEGKLSDASDTATANKRRRMAFEKALTEYTLDWHLDLEVFPILPYKNNTTFAINFYDPGFPEPKLVYYKVTGSATLPGYDGQQIDCWTLEHETNDRVRNHEVFYISKKTKEVLQLVQEFGGRFRYKVKMPFSN</sequence>
<dbReference type="Proteomes" id="UP000753802">
    <property type="component" value="Unassembled WGS sequence"/>
</dbReference>
<evidence type="ECO:0000313" key="2">
    <source>
        <dbReference type="Proteomes" id="UP000753802"/>
    </source>
</evidence>
<accession>A0ABW9ZUG7</accession>
<proteinExistence type="predicted"/>
<dbReference type="Pfam" id="PF11306">
    <property type="entry name" value="DUF3108"/>
    <property type="match status" value="1"/>
</dbReference>
<dbReference type="EMBL" id="JAACJS010000015">
    <property type="protein sequence ID" value="NCI50789.1"/>
    <property type="molecule type" value="Genomic_DNA"/>
</dbReference>
<reference evidence="1 2" key="1">
    <citation type="submission" date="2020-01" db="EMBL/GenBank/DDBJ databases">
        <title>Genome analysis.</title>
        <authorList>
            <person name="Wu S."/>
            <person name="Wang G."/>
        </authorList>
    </citation>
    <scope>NUCLEOTIDE SEQUENCE [LARGE SCALE GENOMIC DNA]</scope>
    <source>
        <strain evidence="1 2">SYL130</strain>
    </source>
</reference>
<keyword evidence="2" id="KW-1185">Reference proteome</keyword>
<protein>
    <recommendedName>
        <fullName evidence="3">GLPGLI family protein</fullName>
    </recommendedName>
</protein>